<dbReference type="PANTHER" id="PTHR48081:SF32">
    <property type="entry name" value="ALPHA_BETA HYDROLASE FOLD-3 DOMAIN-CONTAINING PROTEIN"/>
    <property type="match status" value="1"/>
</dbReference>
<dbReference type="InterPro" id="IPR013094">
    <property type="entry name" value="AB_hydrolase_3"/>
</dbReference>
<feature type="domain" description="Alpha/beta hydrolase fold-3" evidence="5">
    <location>
        <begin position="119"/>
        <end position="255"/>
    </location>
</feature>
<reference evidence="6" key="1">
    <citation type="submission" date="2009-12" db="EMBL/GenBank/DDBJ databases">
        <title>The Genome Sequence of Anolis carolinensis (Green Anole Lizard).</title>
        <authorList>
            <consortium name="The Genome Sequencing Platform"/>
            <person name="Di Palma F."/>
            <person name="Alfoldi J."/>
            <person name="Heiman D."/>
            <person name="Young S."/>
            <person name="Grabherr M."/>
            <person name="Johnson J."/>
            <person name="Lander E.S."/>
            <person name="Lindblad-Toh K."/>
        </authorList>
    </citation>
    <scope>NUCLEOTIDE SEQUENCE [LARGE SCALE GENOMIC DNA]</scope>
    <source>
        <strain evidence="6">JBL SC #1</strain>
    </source>
</reference>
<accession>H9G680</accession>
<feature type="transmembrane region" description="Helical" evidence="4">
    <location>
        <begin position="6"/>
        <end position="28"/>
    </location>
</feature>
<dbReference type="HOGENOM" id="CLU_012494_12_2_1"/>
<gene>
    <name evidence="6" type="primary">LOC100557651</name>
</gene>
<dbReference type="GO" id="GO:0052689">
    <property type="term" value="F:carboxylic ester hydrolase activity"/>
    <property type="evidence" value="ECO:0007669"/>
    <property type="project" value="InterPro"/>
</dbReference>
<feature type="active site" evidence="3">
    <location>
        <position position="351"/>
    </location>
</feature>
<sequence length="411" mass="47020">MELGSALWGLVSYLSLSALFLLLAWGIYYDITRTHVPTGIQEYTKLRFYNFLSNYALRLGILYEKLGICRRYTAWRTMCNGIPPLRKNSALIIKDLLFDGVPVRVYWPKTESSGNRRGMVYLHGGVGLFGSIKAYERVNRYISRRSDSVVVCVGFRLAPEHPFPVPVLDCCTATIHFLRNATKYGVDPNRIAVCGDSSGGTFAAAVCQHLATKKDLPKLRAQILIYPFLQAVDFNLPSYQQNHSIPVLFKKRAIQLGVTYLTGRLAKVDGLMKNAHVPQDLLAKYKKWVSADHIPDEFKARGYVPLEPVPFCEELYELYKEGFQPMFSPLLAEDDVVRRLPETFLLTCEYDVVRDDGLLYKKRLEDNGVPVTWHHVKDGFHGMMFLIDFGPFEFKCTRPNFRYLINFIKCL</sequence>
<dbReference type="ESTHER" id="anoca-h9g680">
    <property type="family name" value="Arylacetamide_deacetylase"/>
</dbReference>
<feature type="domain" description="Alpha/beta hydrolase fold-3" evidence="5">
    <location>
        <begin position="311"/>
        <end position="384"/>
    </location>
</feature>
<dbReference type="RefSeq" id="XP_003229226.1">
    <property type="nucleotide sequence ID" value="XM_003229178.4"/>
</dbReference>
<dbReference type="AlphaFoldDB" id="H9G680"/>
<dbReference type="SUPFAM" id="SSF53474">
    <property type="entry name" value="alpha/beta-Hydrolases"/>
    <property type="match status" value="1"/>
</dbReference>
<dbReference type="KEGG" id="acs:100557651"/>
<reference evidence="6" key="2">
    <citation type="submission" date="2025-08" db="UniProtKB">
        <authorList>
            <consortium name="Ensembl"/>
        </authorList>
    </citation>
    <scope>IDENTIFICATION</scope>
</reference>
<dbReference type="Gene3D" id="3.40.50.1820">
    <property type="entry name" value="alpha/beta hydrolase"/>
    <property type="match status" value="1"/>
</dbReference>
<dbReference type="PANTHER" id="PTHR48081">
    <property type="entry name" value="AB HYDROLASE SUPERFAMILY PROTEIN C4A8.06C"/>
    <property type="match status" value="1"/>
</dbReference>
<protein>
    <recommendedName>
        <fullName evidence="5">Alpha/beta hydrolase fold-3 domain-containing protein</fullName>
    </recommendedName>
</protein>
<evidence type="ECO:0000313" key="6">
    <source>
        <dbReference type="Ensembl" id="ENSACAP00000002319.3"/>
    </source>
</evidence>
<feature type="active site" evidence="3">
    <location>
        <position position="197"/>
    </location>
</feature>
<dbReference type="Ensembl" id="ENSACAT00000002379.3">
    <property type="protein sequence ID" value="ENSACAP00000002319.3"/>
    <property type="gene ID" value="ENSACAG00000002432.3"/>
</dbReference>
<dbReference type="InParanoid" id="H9G680"/>
<feature type="active site" evidence="3">
    <location>
        <position position="381"/>
    </location>
</feature>
<dbReference type="eggNOG" id="KOG1515">
    <property type="taxonomic scope" value="Eukaryota"/>
</dbReference>
<evidence type="ECO:0000259" key="5">
    <source>
        <dbReference type="Pfam" id="PF07859"/>
    </source>
</evidence>
<comment type="similarity">
    <text evidence="1">Belongs to the 'GDXG' lipolytic enzyme family.</text>
</comment>
<dbReference type="GeneID" id="100557651"/>
<keyword evidence="4" id="KW-0472">Membrane</keyword>
<dbReference type="STRING" id="28377.ENSACAP00000002319"/>
<dbReference type="GeneTree" id="ENSGT00940000163565"/>
<keyword evidence="7" id="KW-1185">Reference proteome</keyword>
<keyword evidence="4" id="KW-1133">Transmembrane helix</keyword>
<evidence type="ECO:0000313" key="7">
    <source>
        <dbReference type="Proteomes" id="UP000001646"/>
    </source>
</evidence>
<dbReference type="GO" id="GO:0016020">
    <property type="term" value="C:membrane"/>
    <property type="evidence" value="ECO:0007669"/>
    <property type="project" value="InterPro"/>
</dbReference>
<dbReference type="OrthoDB" id="408631at2759"/>
<keyword evidence="2" id="KW-0378">Hydrolase</keyword>
<evidence type="ECO:0000256" key="1">
    <source>
        <dbReference type="ARBA" id="ARBA00010515"/>
    </source>
</evidence>
<evidence type="ECO:0000256" key="4">
    <source>
        <dbReference type="SAM" id="Phobius"/>
    </source>
</evidence>
<organism evidence="6 7">
    <name type="scientific">Anolis carolinensis</name>
    <name type="common">Green anole</name>
    <name type="synonym">American chameleon</name>
    <dbReference type="NCBI Taxonomy" id="28377"/>
    <lineage>
        <taxon>Eukaryota</taxon>
        <taxon>Metazoa</taxon>
        <taxon>Chordata</taxon>
        <taxon>Craniata</taxon>
        <taxon>Vertebrata</taxon>
        <taxon>Euteleostomi</taxon>
        <taxon>Lepidosauria</taxon>
        <taxon>Squamata</taxon>
        <taxon>Bifurcata</taxon>
        <taxon>Unidentata</taxon>
        <taxon>Episquamata</taxon>
        <taxon>Toxicofera</taxon>
        <taxon>Iguania</taxon>
        <taxon>Dactyloidae</taxon>
        <taxon>Anolis</taxon>
    </lineage>
</organism>
<keyword evidence="4" id="KW-0812">Transmembrane</keyword>
<dbReference type="InterPro" id="IPR029058">
    <property type="entry name" value="AB_hydrolase_fold"/>
</dbReference>
<reference evidence="6" key="3">
    <citation type="submission" date="2025-09" db="UniProtKB">
        <authorList>
            <consortium name="Ensembl"/>
        </authorList>
    </citation>
    <scope>IDENTIFICATION</scope>
</reference>
<dbReference type="InterPro" id="IPR050300">
    <property type="entry name" value="GDXG_lipolytic_enzyme"/>
</dbReference>
<dbReference type="PIRSF" id="PIRSF037251">
    <property type="entry name" value="Arylacetamide_deacetylase"/>
    <property type="match status" value="1"/>
</dbReference>
<proteinExistence type="inferred from homology"/>
<name>H9G680_ANOCA</name>
<dbReference type="Proteomes" id="UP000001646">
    <property type="component" value="Unplaced"/>
</dbReference>
<dbReference type="InterPro" id="IPR017157">
    <property type="entry name" value="Arylacetamide_deacetylase"/>
</dbReference>
<evidence type="ECO:0000256" key="3">
    <source>
        <dbReference type="PIRSR" id="PIRSR037251-1"/>
    </source>
</evidence>
<dbReference type="Pfam" id="PF07859">
    <property type="entry name" value="Abhydrolase_3"/>
    <property type="match status" value="2"/>
</dbReference>
<evidence type="ECO:0000256" key="2">
    <source>
        <dbReference type="ARBA" id="ARBA00022801"/>
    </source>
</evidence>